<name>A0A0F9TG63_9ZZZZ</name>
<gene>
    <name evidence="1" type="ORF">LCGC14_0657650</name>
</gene>
<comment type="caution">
    <text evidence="1">The sequence shown here is derived from an EMBL/GenBank/DDBJ whole genome shotgun (WGS) entry which is preliminary data.</text>
</comment>
<dbReference type="EMBL" id="LAZR01001248">
    <property type="protein sequence ID" value="KKN47951.1"/>
    <property type="molecule type" value="Genomic_DNA"/>
</dbReference>
<evidence type="ECO:0000313" key="1">
    <source>
        <dbReference type="EMBL" id="KKN47951.1"/>
    </source>
</evidence>
<accession>A0A0F9TG63</accession>
<protein>
    <submittedName>
        <fullName evidence="1">Uncharacterized protein</fullName>
    </submittedName>
</protein>
<reference evidence="1" key="1">
    <citation type="journal article" date="2015" name="Nature">
        <title>Complex archaea that bridge the gap between prokaryotes and eukaryotes.</title>
        <authorList>
            <person name="Spang A."/>
            <person name="Saw J.H."/>
            <person name="Jorgensen S.L."/>
            <person name="Zaremba-Niedzwiedzka K."/>
            <person name="Martijn J."/>
            <person name="Lind A.E."/>
            <person name="van Eijk R."/>
            <person name="Schleper C."/>
            <person name="Guy L."/>
            <person name="Ettema T.J."/>
        </authorList>
    </citation>
    <scope>NUCLEOTIDE SEQUENCE</scope>
</reference>
<proteinExistence type="predicted"/>
<organism evidence="1">
    <name type="scientific">marine sediment metagenome</name>
    <dbReference type="NCBI Taxonomy" id="412755"/>
    <lineage>
        <taxon>unclassified sequences</taxon>
        <taxon>metagenomes</taxon>
        <taxon>ecological metagenomes</taxon>
    </lineage>
</organism>
<dbReference type="AlphaFoldDB" id="A0A0F9TG63"/>
<sequence length="91" mass="10008">MVNEPYPSANDEADAALTQQEELHAEAAARAKAFQTWWSGPFGDTYRNLHKKVSKAEAQDAFRAGWTAVVNALDEMGDGYEASLYLPATDE</sequence>